<dbReference type="Gene3D" id="3.40.50.720">
    <property type="entry name" value="NAD(P)-binding Rossmann-like Domain"/>
    <property type="match status" value="1"/>
</dbReference>
<sequence length="336" mass="35815">MSKTEFNATTTSEEVIERFASEVKGRTFVITGTAANSIGGYTALKLAGAGAAHIVLVSRTPKTVQPVIEEIESEPHHPKVTFVQCDLADQDSVRAAAAKILEAAPAVDVLINNAGIMAIPEYTLDKHGIEIQLSANHVGHFLLTNLLVPALAKAAQANSSGKTTARVVNLTSTGHRISPVRFDDPGFSGGKAYHPFSGYGQSKTANILFAVGLNRRLRGRGVTSTAVHPGEIHSTGLGVHIKLDPEGYAAMFKDVAAVSLRDAGRPWPDEVAVPKPLTAGAATTLVAALDPEIPARSPAYLADAQIGEPYDYTMDPRNAEKLWKLSEEWVGQKFEY</sequence>
<protein>
    <submittedName>
        <fullName evidence="4">Putative short-chain dehydrogenase protein</fullName>
    </submittedName>
</protein>
<evidence type="ECO:0000256" key="3">
    <source>
        <dbReference type="RuleBase" id="RU000363"/>
    </source>
</evidence>
<dbReference type="GO" id="GO:0016491">
    <property type="term" value="F:oxidoreductase activity"/>
    <property type="evidence" value="ECO:0007669"/>
    <property type="project" value="UniProtKB-KW"/>
</dbReference>
<gene>
    <name evidence="4" type="ORF">UCREL1_3195</name>
</gene>
<organism evidence="4 5">
    <name type="scientific">Eutypa lata (strain UCR-EL1)</name>
    <name type="common">Grapevine dieback disease fungus</name>
    <name type="synonym">Eutypa armeniacae</name>
    <dbReference type="NCBI Taxonomy" id="1287681"/>
    <lineage>
        <taxon>Eukaryota</taxon>
        <taxon>Fungi</taxon>
        <taxon>Dikarya</taxon>
        <taxon>Ascomycota</taxon>
        <taxon>Pezizomycotina</taxon>
        <taxon>Sordariomycetes</taxon>
        <taxon>Xylariomycetidae</taxon>
        <taxon>Xylariales</taxon>
        <taxon>Diatrypaceae</taxon>
        <taxon>Eutypa</taxon>
    </lineage>
</organism>
<evidence type="ECO:0000313" key="4">
    <source>
        <dbReference type="EMBL" id="EMR69775.1"/>
    </source>
</evidence>
<keyword evidence="2" id="KW-0560">Oxidoreductase</keyword>
<dbReference type="STRING" id="1287681.M7TSY4"/>
<reference evidence="5" key="1">
    <citation type="journal article" date="2013" name="Genome Announc.">
        <title>Draft genome sequence of the grapevine dieback fungus Eutypa lata UCR-EL1.</title>
        <authorList>
            <person name="Blanco-Ulate B."/>
            <person name="Rolshausen P.E."/>
            <person name="Cantu D."/>
        </authorList>
    </citation>
    <scope>NUCLEOTIDE SEQUENCE [LARGE SCALE GENOMIC DNA]</scope>
    <source>
        <strain evidence="5">UCR-EL1</strain>
    </source>
</reference>
<dbReference type="OMA" id="DYNYERT"/>
<keyword evidence="5" id="KW-1185">Reference proteome</keyword>
<dbReference type="OrthoDB" id="191139at2759"/>
<dbReference type="InterPro" id="IPR002347">
    <property type="entry name" value="SDR_fam"/>
</dbReference>
<dbReference type="PRINTS" id="PR00080">
    <property type="entry name" value="SDRFAMILY"/>
</dbReference>
<dbReference type="Proteomes" id="UP000012174">
    <property type="component" value="Unassembled WGS sequence"/>
</dbReference>
<dbReference type="InterPro" id="IPR036291">
    <property type="entry name" value="NAD(P)-bd_dom_sf"/>
</dbReference>
<dbReference type="PANTHER" id="PTHR24320">
    <property type="entry name" value="RETINOL DEHYDROGENASE"/>
    <property type="match status" value="1"/>
</dbReference>
<comment type="similarity">
    <text evidence="1 3">Belongs to the short-chain dehydrogenases/reductases (SDR) family.</text>
</comment>
<dbReference type="PANTHER" id="PTHR24320:SF283">
    <property type="entry name" value="RETINOL DEHYDROGENASE 11"/>
    <property type="match status" value="1"/>
</dbReference>
<dbReference type="EMBL" id="KB706016">
    <property type="protein sequence ID" value="EMR69775.1"/>
    <property type="molecule type" value="Genomic_DNA"/>
</dbReference>
<evidence type="ECO:0000256" key="2">
    <source>
        <dbReference type="ARBA" id="ARBA00023002"/>
    </source>
</evidence>
<dbReference type="Pfam" id="PF00106">
    <property type="entry name" value="adh_short"/>
    <property type="match status" value="1"/>
</dbReference>
<dbReference type="AlphaFoldDB" id="M7TSY4"/>
<dbReference type="eggNOG" id="KOG1208">
    <property type="taxonomic scope" value="Eukaryota"/>
</dbReference>
<evidence type="ECO:0000256" key="1">
    <source>
        <dbReference type="ARBA" id="ARBA00006484"/>
    </source>
</evidence>
<proteinExistence type="inferred from homology"/>
<dbReference type="HOGENOM" id="CLU_010194_44_0_1"/>
<accession>M7TSY4</accession>
<dbReference type="KEGG" id="ela:UCREL1_3195"/>
<name>M7TSY4_EUTLA</name>
<evidence type="ECO:0000313" key="5">
    <source>
        <dbReference type="Proteomes" id="UP000012174"/>
    </source>
</evidence>
<dbReference type="SUPFAM" id="SSF51735">
    <property type="entry name" value="NAD(P)-binding Rossmann-fold domains"/>
    <property type="match status" value="1"/>
</dbReference>